<evidence type="ECO:0000256" key="5">
    <source>
        <dbReference type="ARBA" id="ARBA00022552"/>
    </source>
</evidence>
<feature type="region of interest" description="Disordered" evidence="13">
    <location>
        <begin position="63"/>
        <end position="131"/>
    </location>
</feature>
<evidence type="ECO:0000256" key="9">
    <source>
        <dbReference type="ARBA" id="ARBA00022884"/>
    </source>
</evidence>
<dbReference type="Proteomes" id="UP000574390">
    <property type="component" value="Unassembled WGS sequence"/>
</dbReference>
<dbReference type="GO" id="GO:0003723">
    <property type="term" value="F:RNA binding"/>
    <property type="evidence" value="ECO:0007669"/>
    <property type="project" value="UniProtKB-KW"/>
</dbReference>
<feature type="compositionally biased region" description="Basic residues" evidence="13">
    <location>
        <begin position="855"/>
        <end position="864"/>
    </location>
</feature>
<keyword evidence="12" id="KW-0687">Ribonucleoprotein</keyword>
<protein>
    <submittedName>
        <fullName evidence="15">U4/U6-U5 snRNP complex subunit lsm6</fullName>
    </submittedName>
</protein>
<keyword evidence="9" id="KW-0694">RNA-binding</keyword>
<feature type="region of interest" description="Disordered" evidence="13">
    <location>
        <begin position="305"/>
        <end position="346"/>
    </location>
</feature>
<dbReference type="EMBL" id="JABANM010007411">
    <property type="protein sequence ID" value="KAF4744302.1"/>
    <property type="molecule type" value="Genomic_DNA"/>
</dbReference>
<dbReference type="GO" id="GO:0000398">
    <property type="term" value="P:mRNA splicing, via spliceosome"/>
    <property type="evidence" value="ECO:0007669"/>
    <property type="project" value="InterPro"/>
</dbReference>
<keyword evidence="4" id="KW-0963">Cytoplasm</keyword>
<evidence type="ECO:0000256" key="8">
    <source>
        <dbReference type="ARBA" id="ARBA00022728"/>
    </source>
</evidence>
<dbReference type="SMART" id="SM00651">
    <property type="entry name" value="Sm"/>
    <property type="match status" value="1"/>
</dbReference>
<feature type="compositionally biased region" description="Acidic residues" evidence="13">
    <location>
        <begin position="739"/>
        <end position="750"/>
    </location>
</feature>
<dbReference type="PROSITE" id="PS52002">
    <property type="entry name" value="SM"/>
    <property type="match status" value="1"/>
</dbReference>
<feature type="region of interest" description="Disordered" evidence="13">
    <location>
        <begin position="800"/>
        <end position="864"/>
    </location>
</feature>
<dbReference type="InterPro" id="IPR047575">
    <property type="entry name" value="Sm"/>
</dbReference>
<dbReference type="GO" id="GO:0030490">
    <property type="term" value="P:maturation of SSU-rRNA"/>
    <property type="evidence" value="ECO:0007669"/>
    <property type="project" value="TreeGrafter"/>
</dbReference>
<evidence type="ECO:0000256" key="6">
    <source>
        <dbReference type="ARBA" id="ARBA00022664"/>
    </source>
</evidence>
<evidence type="ECO:0000259" key="14">
    <source>
        <dbReference type="PROSITE" id="PS52002"/>
    </source>
</evidence>
<dbReference type="GO" id="GO:0005730">
    <property type="term" value="C:nucleolus"/>
    <property type="evidence" value="ECO:0007669"/>
    <property type="project" value="TreeGrafter"/>
</dbReference>
<dbReference type="InterPro" id="IPR016487">
    <property type="entry name" value="Lsm6/sSmF"/>
</dbReference>
<dbReference type="GO" id="GO:0005681">
    <property type="term" value="C:spliceosomal complex"/>
    <property type="evidence" value="ECO:0007669"/>
    <property type="project" value="UniProtKB-KW"/>
</dbReference>
<dbReference type="InterPro" id="IPR010920">
    <property type="entry name" value="LSM_dom_sf"/>
</dbReference>
<dbReference type="PANTHER" id="PTHR11021:SF1">
    <property type="entry name" value="U6 SNRNA-ASSOCIATED SM-LIKE PROTEIN LSM6"/>
    <property type="match status" value="1"/>
</dbReference>
<accession>A0A7J6THW2</accession>
<evidence type="ECO:0000256" key="3">
    <source>
        <dbReference type="ARBA" id="ARBA00007927"/>
    </source>
</evidence>
<keyword evidence="7" id="KW-0819">tRNA processing</keyword>
<reference evidence="15 16" key="1">
    <citation type="submission" date="2020-04" db="EMBL/GenBank/DDBJ databases">
        <title>Perkinsus olseni comparative genomics.</title>
        <authorList>
            <person name="Bogema D.R."/>
        </authorList>
    </citation>
    <scope>NUCLEOTIDE SEQUENCE [LARGE SCALE GENOMIC DNA]</scope>
    <source>
        <strain evidence="15">ATCC PRA-205</strain>
    </source>
</reference>
<evidence type="ECO:0000256" key="13">
    <source>
        <dbReference type="SAM" id="MobiDB-lite"/>
    </source>
</evidence>
<evidence type="ECO:0000313" key="16">
    <source>
        <dbReference type="Proteomes" id="UP000574390"/>
    </source>
</evidence>
<evidence type="ECO:0000256" key="1">
    <source>
        <dbReference type="ARBA" id="ARBA00004123"/>
    </source>
</evidence>
<feature type="region of interest" description="Disordered" evidence="13">
    <location>
        <begin position="567"/>
        <end position="605"/>
    </location>
</feature>
<keyword evidence="6" id="KW-0507">mRNA processing</keyword>
<evidence type="ECO:0000256" key="7">
    <source>
        <dbReference type="ARBA" id="ARBA00022694"/>
    </source>
</evidence>
<feature type="domain" description="Sm" evidence="14">
    <location>
        <begin position="225"/>
        <end position="301"/>
    </location>
</feature>
<proteinExistence type="inferred from homology"/>
<dbReference type="CDD" id="cd01726">
    <property type="entry name" value="LSm6"/>
    <property type="match status" value="1"/>
</dbReference>
<comment type="subcellular location">
    <subcellularLocation>
        <location evidence="2">Cytoplasm</location>
    </subcellularLocation>
    <subcellularLocation>
        <location evidence="1">Nucleus</location>
    </subcellularLocation>
</comment>
<evidence type="ECO:0000256" key="4">
    <source>
        <dbReference type="ARBA" id="ARBA00022490"/>
    </source>
</evidence>
<gene>
    <name evidence="15" type="primary">LSM6_2</name>
    <name evidence="15" type="ORF">FOZ62_024480</name>
</gene>
<dbReference type="GO" id="GO:0000932">
    <property type="term" value="C:P-body"/>
    <property type="evidence" value="ECO:0007669"/>
    <property type="project" value="TreeGrafter"/>
</dbReference>
<feature type="region of interest" description="Disordered" evidence="13">
    <location>
        <begin position="727"/>
        <end position="759"/>
    </location>
</feature>
<feature type="compositionally biased region" description="Basic and acidic residues" evidence="13">
    <location>
        <begin position="567"/>
        <end position="582"/>
    </location>
</feature>
<keyword evidence="10" id="KW-0508">mRNA splicing</keyword>
<evidence type="ECO:0000313" key="15">
    <source>
        <dbReference type="EMBL" id="KAF4744302.1"/>
    </source>
</evidence>
<dbReference type="AlphaFoldDB" id="A0A7J6THW2"/>
<dbReference type="SUPFAM" id="SSF50182">
    <property type="entry name" value="Sm-like ribonucleoproteins"/>
    <property type="match status" value="1"/>
</dbReference>
<evidence type="ECO:0000256" key="11">
    <source>
        <dbReference type="ARBA" id="ARBA00023242"/>
    </source>
</evidence>
<comment type="similarity">
    <text evidence="3">Belongs to the snRNP Sm proteins family. SmF/LSm6 subfamily.</text>
</comment>
<dbReference type="GO" id="GO:0008033">
    <property type="term" value="P:tRNA processing"/>
    <property type="evidence" value="ECO:0007669"/>
    <property type="project" value="UniProtKB-KW"/>
</dbReference>
<dbReference type="GO" id="GO:0046540">
    <property type="term" value="C:U4/U6 x U5 tri-snRNP complex"/>
    <property type="evidence" value="ECO:0007669"/>
    <property type="project" value="TreeGrafter"/>
</dbReference>
<name>A0A7J6THW2_PEROL</name>
<keyword evidence="5" id="KW-0698">rRNA processing</keyword>
<dbReference type="Gene3D" id="2.30.30.100">
    <property type="match status" value="1"/>
</dbReference>
<dbReference type="GO" id="GO:0005688">
    <property type="term" value="C:U6 snRNP"/>
    <property type="evidence" value="ECO:0007669"/>
    <property type="project" value="TreeGrafter"/>
</dbReference>
<dbReference type="GO" id="GO:0005732">
    <property type="term" value="C:sno(s)RNA-containing ribonucleoprotein complex"/>
    <property type="evidence" value="ECO:0007669"/>
    <property type="project" value="TreeGrafter"/>
</dbReference>
<dbReference type="Pfam" id="PF01423">
    <property type="entry name" value="LSM"/>
    <property type="match status" value="1"/>
</dbReference>
<evidence type="ECO:0000256" key="2">
    <source>
        <dbReference type="ARBA" id="ARBA00004496"/>
    </source>
</evidence>
<evidence type="ECO:0000256" key="10">
    <source>
        <dbReference type="ARBA" id="ARBA00023187"/>
    </source>
</evidence>
<dbReference type="InterPro" id="IPR001163">
    <property type="entry name" value="Sm_dom_euk/arc"/>
</dbReference>
<keyword evidence="8" id="KW-0747">Spliceosome</keyword>
<evidence type="ECO:0000256" key="12">
    <source>
        <dbReference type="ARBA" id="ARBA00023274"/>
    </source>
</evidence>
<keyword evidence="11" id="KW-0539">Nucleus</keyword>
<organism evidence="15 16">
    <name type="scientific">Perkinsus olseni</name>
    <name type="common">Perkinsus atlanticus</name>
    <dbReference type="NCBI Taxonomy" id="32597"/>
    <lineage>
        <taxon>Eukaryota</taxon>
        <taxon>Sar</taxon>
        <taxon>Alveolata</taxon>
        <taxon>Perkinsozoa</taxon>
        <taxon>Perkinsea</taxon>
        <taxon>Perkinsida</taxon>
        <taxon>Perkinsidae</taxon>
        <taxon>Perkinsus</taxon>
    </lineage>
</organism>
<feature type="non-terminal residue" evidence="15">
    <location>
        <position position="864"/>
    </location>
</feature>
<dbReference type="PANTHER" id="PTHR11021">
    <property type="entry name" value="SMALL NUCLEAR RIBONUCLEOPROTEIN F SNRNP-F"/>
    <property type="match status" value="1"/>
</dbReference>
<sequence length="864" mass="94097">KLELRRRVVENTGEVWETVASLSKADAGQRGWQRVVMAGEVTARRSSEKPLRWSTSASFAEVGLSSDTPAGSSPVAARTPTPLKKKRPSLTPSTSGQSLLGAPRSDDGGPSAPCAVEPERTPCIAEGGSRGPEGYPLHEVARLRQLLVDSERRCRVLAEHSDGFWEEEVKMATTTTTSIIIMARGADCLAGYGGGCRAPDSSPRRSSAVSLRCPVMSASTANRRTPGDFLREVRGCGVRVRLNNGTDYTGRLLALDGFMNLAMDDATEFPDGVNSGSEGRRYGQAVIRGNNVLYISMVERRQDEAAEAATEESQHAAEVRLPTQSKADSSPAADHSRPPLKEGVGSTAYRELKRKLDALFEALERKPCPAWERQTTVLLGIGPEAAKQSRIARRARLRSLATQRLIDIQANGGELGDGAQNEHHGRKLSEDTLYNFMPASMAPSDGPPPHTLPERRGPCGRAANAFYEGLLMPVADRIDGGFNRVNGDLAGLAGRVDGYLDVIEKQLDPNFKYHEAAAKAASSYTLEGTLERWWERAVVLGADVGLRRPRLQRGAMTPQSHALCYDIERSSRRGASDRDRRGASASRHSRRRGARTPESEQRRSRLVSAGGTLMMAFHSAWVSVVTPVRVIRDRCSPRAIHDTILGGVRDRHILQRPSLMVIRVSRRVVGVVAQEGPLNLLGLYHHIRTCREGNSAAPLSIRGEIVKFIPPPSTLRVSGSLRSLLSAGTGGLAKPRAEDSDEDIEGEEDGSSTARSRWIANAEDIDRELDRRMETLATQDSMSTRRTSFGFSAAVPTVAPDVVQRSRRGGSAGGRSRGKDFDAASPDGESSGLEADMGLRPGHRRKRLAKEERKMKKQRKSRSW</sequence>
<comment type="caution">
    <text evidence="15">The sequence shown here is derived from an EMBL/GenBank/DDBJ whole genome shotgun (WGS) entry which is preliminary data.</text>
</comment>